<feature type="transmembrane region" description="Helical" evidence="1">
    <location>
        <begin position="98"/>
        <end position="118"/>
    </location>
</feature>
<gene>
    <name evidence="2" type="ORF">SAMN05421804_10685</name>
</gene>
<keyword evidence="1" id="KW-1133">Transmembrane helix</keyword>
<name>A0A1G8QA39_9CLOT</name>
<dbReference type="AlphaFoldDB" id="A0A1G8QA39"/>
<keyword evidence="1" id="KW-0472">Membrane</keyword>
<dbReference type="InterPro" id="IPR021215">
    <property type="entry name" value="DUF2752"/>
</dbReference>
<dbReference type="EMBL" id="FNDZ01000006">
    <property type="protein sequence ID" value="SDJ01561.1"/>
    <property type="molecule type" value="Genomic_DNA"/>
</dbReference>
<dbReference type="RefSeq" id="WP_051651642.1">
    <property type="nucleotide sequence ID" value="NZ_FNDZ01000006.1"/>
</dbReference>
<dbReference type="Proteomes" id="UP000183255">
    <property type="component" value="Unassembled WGS sequence"/>
</dbReference>
<organism evidence="2 3">
    <name type="scientific">Proteiniclasticum ruminis</name>
    <dbReference type="NCBI Taxonomy" id="398199"/>
    <lineage>
        <taxon>Bacteria</taxon>
        <taxon>Bacillati</taxon>
        <taxon>Bacillota</taxon>
        <taxon>Clostridia</taxon>
        <taxon>Eubacteriales</taxon>
        <taxon>Clostridiaceae</taxon>
        <taxon>Proteiniclasticum</taxon>
    </lineage>
</organism>
<feature type="transmembrane region" description="Helical" evidence="1">
    <location>
        <begin position="21"/>
        <end position="39"/>
    </location>
</feature>
<reference evidence="2 3" key="1">
    <citation type="submission" date="2016-10" db="EMBL/GenBank/DDBJ databases">
        <authorList>
            <person name="de Groot N.N."/>
        </authorList>
    </citation>
    <scope>NUCLEOTIDE SEQUENCE [LARGE SCALE GENOMIC DNA]</scope>
    <source>
        <strain evidence="2 3">CGMCC 1.5058</strain>
    </source>
</reference>
<dbReference type="Pfam" id="PF10825">
    <property type="entry name" value="DUF2752"/>
    <property type="match status" value="1"/>
</dbReference>
<protein>
    <recommendedName>
        <fullName evidence="4">DUF2752 domain-containing protein</fullName>
    </recommendedName>
</protein>
<keyword evidence="1" id="KW-0812">Transmembrane</keyword>
<feature type="transmembrane region" description="Helical" evidence="1">
    <location>
        <begin position="71"/>
        <end position="91"/>
    </location>
</feature>
<proteinExistence type="predicted"/>
<evidence type="ECO:0008006" key="4">
    <source>
        <dbReference type="Google" id="ProtNLM"/>
    </source>
</evidence>
<accession>A0A1G8QA39</accession>
<sequence>MRKIPDSWKKTVSSKNNAVMFLLLLGFFVGISFLSELYGTGSICLIYNTTGVPCPTCGMTRSYLGLFRGDLNSALLFHPLFFLVPVLFYAFLFQKKKLMVGLFILFLLVYIYRMIVYFPHTEPMIYQRHSLWGRIINLMGKVF</sequence>
<evidence type="ECO:0000313" key="2">
    <source>
        <dbReference type="EMBL" id="SDJ01561.1"/>
    </source>
</evidence>
<evidence type="ECO:0000256" key="1">
    <source>
        <dbReference type="SAM" id="Phobius"/>
    </source>
</evidence>
<evidence type="ECO:0000313" key="3">
    <source>
        <dbReference type="Proteomes" id="UP000183255"/>
    </source>
</evidence>